<name>A0A564N809_9ENTR</name>
<evidence type="ECO:0000313" key="4">
    <source>
        <dbReference type="Proteomes" id="UP000318370"/>
    </source>
</evidence>
<gene>
    <name evidence="1" type="ORF">SB6408_00087</name>
    <name evidence="2" type="ORF">SB6411_04192</name>
</gene>
<evidence type="ECO:0000313" key="1">
    <source>
        <dbReference type="EMBL" id="VUS28139.1"/>
    </source>
</evidence>
<dbReference type="AlphaFoldDB" id="A0A564N809"/>
<proteinExistence type="predicted"/>
<sequence>MKSIDLEWSTTQAIYKAKDGEVIEGKYVRISGSFTNLRDPSTFNTDRVEMIPIFQVVFRNLADDTLYFISRVMLLDTEKSKDSVPVFHHPFEQTASSADVFSAYAVERTQRLAGTFYSGSVPN</sequence>
<dbReference type="Proteomes" id="UP000317652">
    <property type="component" value="Unassembled WGS sequence"/>
</dbReference>
<dbReference type="EMBL" id="CABGGS010000047">
    <property type="protein sequence ID" value="VUT02169.1"/>
    <property type="molecule type" value="Genomic_DNA"/>
</dbReference>
<accession>A0A564N809</accession>
<organism evidence="1 4">
    <name type="scientific">Klebsiella spallanzanii</name>
    <dbReference type="NCBI Taxonomy" id="2587528"/>
    <lineage>
        <taxon>Bacteria</taxon>
        <taxon>Pseudomonadati</taxon>
        <taxon>Pseudomonadota</taxon>
        <taxon>Gammaproteobacteria</taxon>
        <taxon>Enterobacterales</taxon>
        <taxon>Enterobacteriaceae</taxon>
        <taxon>Klebsiella/Raoultella group</taxon>
        <taxon>Klebsiella</taxon>
    </lineage>
</organism>
<dbReference type="RefSeq" id="WP_139537870.1">
    <property type="nucleotide sequence ID" value="NZ_CABEJC010000010.1"/>
</dbReference>
<protein>
    <submittedName>
        <fullName evidence="1">Uncharacterized protein</fullName>
    </submittedName>
</protein>
<dbReference type="Proteomes" id="UP000318370">
    <property type="component" value="Unassembled WGS sequence"/>
</dbReference>
<evidence type="ECO:0000313" key="2">
    <source>
        <dbReference type="EMBL" id="VUT02169.1"/>
    </source>
</evidence>
<dbReference type="EMBL" id="CABGHF010000001">
    <property type="protein sequence ID" value="VUS28139.1"/>
    <property type="molecule type" value="Genomic_DNA"/>
</dbReference>
<reference evidence="3 4" key="1">
    <citation type="submission" date="2019-07" db="EMBL/GenBank/DDBJ databases">
        <authorList>
            <person name="Brisse S."/>
            <person name="Rodrigues C."/>
            <person name="Thorpe H."/>
        </authorList>
    </citation>
    <scope>NUCLEOTIDE SEQUENCE [LARGE SCALE GENOMIC DNA]</scope>
    <source>
        <strain evidence="1">SB6408</strain>
        <strain evidence="2">SB6411</strain>
    </source>
</reference>
<evidence type="ECO:0000313" key="3">
    <source>
        <dbReference type="Proteomes" id="UP000317652"/>
    </source>
</evidence>
<keyword evidence="3" id="KW-1185">Reference proteome</keyword>